<evidence type="ECO:0000313" key="3">
    <source>
        <dbReference type="RefSeq" id="XP_034234959.1"/>
    </source>
</evidence>
<evidence type="ECO:0000313" key="2">
    <source>
        <dbReference type="Proteomes" id="UP000515158"/>
    </source>
</evidence>
<feature type="signal peptide" evidence="1">
    <location>
        <begin position="1"/>
        <end position="28"/>
    </location>
</feature>
<dbReference type="InterPro" id="IPR020234">
    <property type="entry name" value="Mite_allergen_group-7"/>
</dbReference>
<dbReference type="Gene3D" id="3.15.10.50">
    <property type="match status" value="1"/>
</dbReference>
<organism evidence="3">
    <name type="scientific">Thrips palmi</name>
    <name type="common">Melon thrips</name>
    <dbReference type="NCBI Taxonomy" id="161013"/>
    <lineage>
        <taxon>Eukaryota</taxon>
        <taxon>Metazoa</taxon>
        <taxon>Ecdysozoa</taxon>
        <taxon>Arthropoda</taxon>
        <taxon>Hexapoda</taxon>
        <taxon>Insecta</taxon>
        <taxon>Pterygota</taxon>
        <taxon>Neoptera</taxon>
        <taxon>Paraneoptera</taxon>
        <taxon>Thysanoptera</taxon>
        <taxon>Terebrantia</taxon>
        <taxon>Thripoidea</taxon>
        <taxon>Thripidae</taxon>
        <taxon>Thrips</taxon>
    </lineage>
</organism>
<proteinExistence type="predicted"/>
<dbReference type="RefSeq" id="XP_034234959.1">
    <property type="nucleotide sequence ID" value="XM_034379068.1"/>
</dbReference>
<protein>
    <submittedName>
        <fullName evidence="3">Uncharacterized protein LOC117641600</fullName>
    </submittedName>
</protein>
<dbReference type="OrthoDB" id="10549640at2759"/>
<keyword evidence="2" id="KW-1185">Reference proteome</keyword>
<dbReference type="InParanoid" id="A0A6P8ZJ94"/>
<dbReference type="Proteomes" id="UP000515158">
    <property type="component" value="Unplaced"/>
</dbReference>
<dbReference type="GeneID" id="117641600"/>
<evidence type="ECO:0000256" key="1">
    <source>
        <dbReference type="SAM" id="SignalP"/>
    </source>
</evidence>
<keyword evidence="1" id="KW-0732">Signal</keyword>
<dbReference type="Pfam" id="PF16984">
    <property type="entry name" value="Grp7_allergen"/>
    <property type="match status" value="1"/>
</dbReference>
<sequence length="247" mass="26706">MAVSRGGRLLLPVFFSLMAYSAIGTGAAAESAVKVVPERQRLAERLADSEQLQVDSLLDNLLLTVQRQMTKGRVDVETLPDVSLNSGRLTLTGTQGIIKGLTSLYRSDSAFMEYGNGSVILSTAFSLRTLEISYMVNAKYLFLSLNNDVSASVTYNSIKLRAGIFYNGDVCYLGLQEVSVDVLQGIQWRTSGFGSINALVSATINRLVPAATLKANLNNALQTAMSGFKAQCQDFIPGVNRGLSWKC</sequence>
<dbReference type="InterPro" id="IPR038602">
    <property type="entry name" value="Mite_allergen_7_sf"/>
</dbReference>
<reference evidence="3" key="1">
    <citation type="submission" date="2025-08" db="UniProtKB">
        <authorList>
            <consortium name="RefSeq"/>
        </authorList>
    </citation>
    <scope>IDENTIFICATION</scope>
    <source>
        <tissue evidence="3">Total insect</tissue>
    </source>
</reference>
<feature type="chain" id="PRO_5027887443" evidence="1">
    <location>
        <begin position="29"/>
        <end position="247"/>
    </location>
</feature>
<dbReference type="KEGG" id="tpal:117641600"/>
<name>A0A6P8ZJ94_THRPL</name>
<gene>
    <name evidence="3" type="primary">LOC117641600</name>
</gene>
<dbReference type="AlphaFoldDB" id="A0A6P8ZJ94"/>
<accession>A0A6P8ZJ94</accession>